<evidence type="ECO:0000313" key="2">
    <source>
        <dbReference type="EMBL" id="AIY83824.1"/>
    </source>
</evidence>
<keyword evidence="1" id="KW-0812">Transmembrane</keyword>
<reference evidence="2 3" key="1">
    <citation type="journal article" date="2015" name="Infect. Genet. Evol.">
        <title>Genomic sequences of six botulinum neurotoxin-producing strains representing three clostridial species illustrate the mobility and diversity of botulinum neurotoxin genes.</title>
        <authorList>
            <person name="Smith T.J."/>
            <person name="Hill K.K."/>
            <person name="Xie G."/>
            <person name="Foley B.T."/>
            <person name="Williamson C.H."/>
            <person name="Foster J.T."/>
            <person name="Johnson S.L."/>
            <person name="Chertkov O."/>
            <person name="Teshima H."/>
            <person name="Gibbons H.S."/>
            <person name="Johnsky L.A."/>
            <person name="Karavis M.A."/>
            <person name="Smith L.A."/>
        </authorList>
    </citation>
    <scope>NUCLEOTIDE SEQUENCE [LARGE SCALE GENOMIC DNA]</scope>
    <source>
        <strain evidence="2">Sullivan</strain>
    </source>
</reference>
<dbReference type="Proteomes" id="UP000030635">
    <property type="component" value="Chromosome"/>
</dbReference>
<feature type="transmembrane region" description="Helical" evidence="1">
    <location>
        <begin position="6"/>
        <end position="27"/>
    </location>
</feature>
<protein>
    <submittedName>
        <fullName evidence="2">SdpI/YhfL family protein</fullName>
    </submittedName>
</protein>
<dbReference type="AlphaFoldDB" id="A0A0A7FW37"/>
<organism evidence="2 3">
    <name type="scientific">Clostridium baratii str. Sullivan</name>
    <dbReference type="NCBI Taxonomy" id="1415775"/>
    <lineage>
        <taxon>Bacteria</taxon>
        <taxon>Bacillati</taxon>
        <taxon>Bacillota</taxon>
        <taxon>Clostridia</taxon>
        <taxon>Eubacteriales</taxon>
        <taxon>Clostridiaceae</taxon>
        <taxon>Clostridium</taxon>
    </lineage>
</organism>
<dbReference type="eggNOG" id="COG5658">
    <property type="taxonomic scope" value="Bacteria"/>
</dbReference>
<dbReference type="HOGENOM" id="CLU_155106_0_0_9"/>
<dbReference type="InterPro" id="IPR025962">
    <property type="entry name" value="SdpI/YhfL"/>
</dbReference>
<keyword evidence="1" id="KW-0472">Membrane</keyword>
<feature type="transmembrane region" description="Helical" evidence="1">
    <location>
        <begin position="48"/>
        <end position="78"/>
    </location>
</feature>
<evidence type="ECO:0000313" key="3">
    <source>
        <dbReference type="Proteomes" id="UP000030635"/>
    </source>
</evidence>
<dbReference type="EMBL" id="CP006905">
    <property type="protein sequence ID" value="AIY83824.1"/>
    <property type="molecule type" value="Genomic_DNA"/>
</dbReference>
<gene>
    <name evidence="2" type="ORF">U729_389</name>
</gene>
<proteinExistence type="predicted"/>
<name>A0A0A7FW37_9CLOT</name>
<dbReference type="Pfam" id="PF13630">
    <property type="entry name" value="SdpI"/>
    <property type="match status" value="1"/>
</dbReference>
<evidence type="ECO:0000256" key="1">
    <source>
        <dbReference type="SAM" id="Phobius"/>
    </source>
</evidence>
<dbReference type="GeneID" id="60853868"/>
<keyword evidence="1" id="KW-1133">Transmembrane helix</keyword>
<dbReference type="RefSeq" id="WP_039311236.1">
    <property type="nucleotide sequence ID" value="NZ_CP006905.1"/>
</dbReference>
<dbReference type="STRING" id="1561.NPD11_2615"/>
<dbReference type="OrthoDB" id="3173919at2"/>
<keyword evidence="3" id="KW-1185">Reference proteome</keyword>
<feature type="transmembrane region" description="Helical" evidence="1">
    <location>
        <begin position="84"/>
        <end position="104"/>
    </location>
</feature>
<sequence length="114" mass="12822">MNILKYYIDFLVPVIMIILGGTFLINPPDIINEHCGFRSKRSMSSKKAWLFANTNLGKLWVVFGIISSALILILKLGFSLNPSIISLIGLSFSVISMLLSIFIVEEELKIKFKN</sequence>
<accession>A0A0A7FW37</accession>
<dbReference type="KEGG" id="cbv:U729_389"/>